<gene>
    <name evidence="1" type="ORF">SAE01_40560</name>
</gene>
<comment type="caution">
    <text evidence="1">The sequence shown here is derived from an EMBL/GenBank/DDBJ whole genome shotgun (WGS) entry which is preliminary data.</text>
</comment>
<dbReference type="Proteomes" id="UP000321513">
    <property type="component" value="Unassembled WGS sequence"/>
</dbReference>
<dbReference type="RefSeq" id="WP_147205663.1">
    <property type="nucleotide sequence ID" value="NZ_BJYT01000024.1"/>
</dbReference>
<evidence type="ECO:0000313" key="2">
    <source>
        <dbReference type="Proteomes" id="UP000321513"/>
    </source>
</evidence>
<protein>
    <submittedName>
        <fullName evidence="1">Uncharacterized protein</fullName>
    </submittedName>
</protein>
<dbReference type="EMBL" id="BJYT01000024">
    <property type="protein sequence ID" value="GEO11560.1"/>
    <property type="molecule type" value="Genomic_DNA"/>
</dbReference>
<organism evidence="1 2">
    <name type="scientific">Segetibacter aerophilus</name>
    <dbReference type="NCBI Taxonomy" id="670293"/>
    <lineage>
        <taxon>Bacteria</taxon>
        <taxon>Pseudomonadati</taxon>
        <taxon>Bacteroidota</taxon>
        <taxon>Chitinophagia</taxon>
        <taxon>Chitinophagales</taxon>
        <taxon>Chitinophagaceae</taxon>
        <taxon>Segetibacter</taxon>
    </lineage>
</organism>
<reference evidence="1 2" key="1">
    <citation type="submission" date="2019-07" db="EMBL/GenBank/DDBJ databases">
        <title>Whole genome shotgun sequence of Segetibacter aerophilus NBRC 106135.</title>
        <authorList>
            <person name="Hosoyama A."/>
            <person name="Uohara A."/>
            <person name="Ohji S."/>
            <person name="Ichikawa N."/>
        </authorList>
    </citation>
    <scope>NUCLEOTIDE SEQUENCE [LARGE SCALE GENOMIC DNA]</scope>
    <source>
        <strain evidence="1 2">NBRC 106135</strain>
    </source>
</reference>
<evidence type="ECO:0000313" key="1">
    <source>
        <dbReference type="EMBL" id="GEO11560.1"/>
    </source>
</evidence>
<proteinExistence type="predicted"/>
<keyword evidence="2" id="KW-1185">Reference proteome</keyword>
<name>A0A512BHY4_9BACT</name>
<sequence length="122" mass="13751">MNISHNRYATFCIRRQKNFLRKKSGVLNAGKGGIFKEDKYSQITKEFLKGQSTVGSATGFDELNKFNSIGREWLASDPRSTGLINVVQGSLTNPNTDLKKAQAFYKLRSYLEASILLMVIRL</sequence>
<dbReference type="AlphaFoldDB" id="A0A512BHY4"/>
<accession>A0A512BHY4</accession>